<evidence type="ECO:0000256" key="3">
    <source>
        <dbReference type="ARBA" id="ARBA00022475"/>
    </source>
</evidence>
<reference evidence="13 14" key="1">
    <citation type="submission" date="2018-05" db="EMBL/GenBank/DDBJ databases">
        <title>Genomic Encyclopedia of Type Strains, Phase IV (KMG-IV): sequencing the most valuable type-strain genomes for metagenomic binning, comparative biology and taxonomic classification.</title>
        <authorList>
            <person name="Goeker M."/>
        </authorList>
    </citation>
    <scope>NUCLEOTIDE SEQUENCE [LARGE SCALE GENOMIC DNA]</scope>
    <source>
        <strain evidence="13 14">DSM 23606</strain>
    </source>
</reference>
<dbReference type="AlphaFoldDB" id="A0A317MUE2"/>
<evidence type="ECO:0000256" key="6">
    <source>
        <dbReference type="ARBA" id="ARBA00022692"/>
    </source>
</evidence>
<dbReference type="SUPFAM" id="SSF54523">
    <property type="entry name" value="Pili subunits"/>
    <property type="match status" value="1"/>
</dbReference>
<proteinExistence type="inferred from homology"/>
<evidence type="ECO:0000256" key="2">
    <source>
        <dbReference type="ARBA" id="ARBA00021549"/>
    </source>
</evidence>
<comment type="caution">
    <text evidence="13">The sequence shown here is derived from an EMBL/GenBank/DDBJ whole genome shotgun (WGS) entry which is preliminary data.</text>
</comment>
<keyword evidence="14" id="KW-1185">Reference proteome</keyword>
<dbReference type="GO" id="GO:0015628">
    <property type="term" value="P:protein secretion by the type II secretion system"/>
    <property type="evidence" value="ECO:0007669"/>
    <property type="project" value="InterPro"/>
</dbReference>
<evidence type="ECO:0000256" key="4">
    <source>
        <dbReference type="ARBA" id="ARBA00022481"/>
    </source>
</evidence>
<dbReference type="OrthoDB" id="2313614at2"/>
<accession>A0A317MUE2</accession>
<protein>
    <recommendedName>
        <fullName evidence="2">Type II secretion system protein H</fullName>
    </recommendedName>
    <alternativeName>
        <fullName evidence="10">General secretion pathway protein H</fullName>
    </alternativeName>
</protein>
<dbReference type="NCBIfam" id="TIGR02532">
    <property type="entry name" value="IV_pilin_GFxxxE"/>
    <property type="match status" value="1"/>
</dbReference>
<keyword evidence="7 11" id="KW-1133">Transmembrane helix</keyword>
<evidence type="ECO:0000256" key="7">
    <source>
        <dbReference type="ARBA" id="ARBA00022989"/>
    </source>
</evidence>
<evidence type="ECO:0000256" key="9">
    <source>
        <dbReference type="ARBA" id="ARBA00025772"/>
    </source>
</evidence>
<keyword evidence="5" id="KW-0997">Cell inner membrane</keyword>
<dbReference type="Pfam" id="PF12019">
    <property type="entry name" value="GspH"/>
    <property type="match status" value="1"/>
</dbReference>
<dbReference type="GO" id="GO:0005886">
    <property type="term" value="C:plasma membrane"/>
    <property type="evidence" value="ECO:0007669"/>
    <property type="project" value="UniProtKB-SubCell"/>
</dbReference>
<evidence type="ECO:0000256" key="10">
    <source>
        <dbReference type="ARBA" id="ARBA00030775"/>
    </source>
</evidence>
<keyword evidence="4" id="KW-0488">Methylation</keyword>
<dbReference type="Pfam" id="PF07963">
    <property type="entry name" value="N_methyl"/>
    <property type="match status" value="1"/>
</dbReference>
<gene>
    <name evidence="13" type="ORF">C7443_10510</name>
</gene>
<comment type="similarity">
    <text evidence="9">Belongs to the GSP H family.</text>
</comment>
<evidence type="ECO:0000256" key="8">
    <source>
        <dbReference type="ARBA" id="ARBA00023136"/>
    </source>
</evidence>
<evidence type="ECO:0000256" key="11">
    <source>
        <dbReference type="SAM" id="Phobius"/>
    </source>
</evidence>
<comment type="subcellular location">
    <subcellularLocation>
        <location evidence="1">Cell inner membrane</location>
        <topology evidence="1">Single-pass membrane protein</topology>
    </subcellularLocation>
</comment>
<keyword evidence="3" id="KW-1003">Cell membrane</keyword>
<sequence length="185" mass="19377">MNIQDRCSIRSLRGFTLIELMVTLSVLAILTTLGVPSFMATIRDNRLATTANEMLTDLAYARSEAVTRGGSASLCASSDGSHCATSGNWEQGWIVFADSNGDGVVDSGDSVLRIHSALAEPLTLRAAADSAIQRKITFDGMGLARRSAGQLSLCQDNDAEQGRVIDVVAGGSAMVMAPGTGFSCE</sequence>
<organism evidence="13 14">
    <name type="scientific">Plasticicumulans acidivorans</name>
    <dbReference type="NCBI Taxonomy" id="886464"/>
    <lineage>
        <taxon>Bacteria</taxon>
        <taxon>Pseudomonadati</taxon>
        <taxon>Pseudomonadota</taxon>
        <taxon>Gammaproteobacteria</taxon>
        <taxon>Candidatus Competibacteraceae</taxon>
        <taxon>Plasticicumulans</taxon>
    </lineage>
</organism>
<dbReference type="RefSeq" id="WP_110018649.1">
    <property type="nucleotide sequence ID" value="NZ_QGTJ01000005.1"/>
</dbReference>
<name>A0A317MUE2_9GAMM</name>
<feature type="transmembrane region" description="Helical" evidence="11">
    <location>
        <begin position="12"/>
        <end position="35"/>
    </location>
</feature>
<dbReference type="InterPro" id="IPR012902">
    <property type="entry name" value="N_methyl_site"/>
</dbReference>
<feature type="domain" description="General secretion pathway GspH" evidence="12">
    <location>
        <begin position="50"/>
        <end position="171"/>
    </location>
</feature>
<evidence type="ECO:0000256" key="1">
    <source>
        <dbReference type="ARBA" id="ARBA00004377"/>
    </source>
</evidence>
<dbReference type="Proteomes" id="UP000246569">
    <property type="component" value="Unassembled WGS sequence"/>
</dbReference>
<dbReference type="GO" id="GO:0015627">
    <property type="term" value="C:type II protein secretion system complex"/>
    <property type="evidence" value="ECO:0007669"/>
    <property type="project" value="InterPro"/>
</dbReference>
<dbReference type="InterPro" id="IPR022346">
    <property type="entry name" value="T2SS_GspH"/>
</dbReference>
<dbReference type="Gene3D" id="3.55.40.10">
    <property type="entry name" value="minor pseudopilin epsh domain"/>
    <property type="match status" value="1"/>
</dbReference>
<evidence type="ECO:0000256" key="5">
    <source>
        <dbReference type="ARBA" id="ARBA00022519"/>
    </source>
</evidence>
<evidence type="ECO:0000313" key="14">
    <source>
        <dbReference type="Proteomes" id="UP000246569"/>
    </source>
</evidence>
<keyword evidence="6 11" id="KW-0812">Transmembrane</keyword>
<dbReference type="InterPro" id="IPR045584">
    <property type="entry name" value="Pilin-like"/>
</dbReference>
<dbReference type="PROSITE" id="PS00409">
    <property type="entry name" value="PROKAR_NTER_METHYL"/>
    <property type="match status" value="1"/>
</dbReference>
<evidence type="ECO:0000259" key="12">
    <source>
        <dbReference type="Pfam" id="PF12019"/>
    </source>
</evidence>
<keyword evidence="8 11" id="KW-0472">Membrane</keyword>
<evidence type="ECO:0000313" key="13">
    <source>
        <dbReference type="EMBL" id="PWV61582.1"/>
    </source>
</evidence>
<dbReference type="EMBL" id="QGTJ01000005">
    <property type="protein sequence ID" value="PWV61582.1"/>
    <property type="molecule type" value="Genomic_DNA"/>
</dbReference>